<proteinExistence type="predicted"/>
<dbReference type="OrthoDB" id="669330at2759"/>
<sequence length="406" mass="44428">MVYVYSLPLTPAVILSFVSSQVALLMQAYKEHELYVTGMIPVVIWYMNARSYVELELPQPPFNLFPAKNVRIYIETAIVVVISYVSLLIVNWSHIWLVIFPIIAIGFIVALCSQLSHQDQAGGSKEQSNDGEGEATAPSGKRAEGLEVVALVPYWVLCVMGHFHADKFAVSQFLLFFSFMLGALTMMMTRLVGLATVHRGIAPASELLQKASLVVLLVAVHAVAAELLGENALLYCLPEIVPVLLWLSVRLDCDDRAIITATAADRIKQLDLGWRVLILLNAAPAAVLSAMLAAGNMEEPVLYWCSKALMSCAVSALLTLYIVFMLCQWPGGQRDGTLVTVTAASLQEAVELLKYWANVLLAAVATLLVFTSLASFQLVLLQEPAASASANQILQRLCQKFLQFII</sequence>
<feature type="transmembrane region" description="Helical" evidence="1">
    <location>
        <begin position="355"/>
        <end position="380"/>
    </location>
</feature>
<keyword evidence="1" id="KW-0472">Membrane</keyword>
<evidence type="ECO:0000313" key="2">
    <source>
        <dbReference type="EMBL" id="CAD6231431.1"/>
    </source>
</evidence>
<name>A0A811NV99_9POAL</name>
<gene>
    <name evidence="2" type="ORF">NCGR_LOCUS21519</name>
</gene>
<evidence type="ECO:0000313" key="3">
    <source>
        <dbReference type="Proteomes" id="UP000604825"/>
    </source>
</evidence>
<accession>A0A811NV99</accession>
<comment type="caution">
    <text evidence="2">The sequence shown here is derived from an EMBL/GenBank/DDBJ whole genome shotgun (WGS) entry which is preliminary data.</text>
</comment>
<feature type="transmembrane region" description="Helical" evidence="1">
    <location>
        <begin position="70"/>
        <end position="89"/>
    </location>
</feature>
<feature type="transmembrane region" description="Helical" evidence="1">
    <location>
        <begin position="7"/>
        <end position="26"/>
    </location>
</feature>
<protein>
    <submittedName>
        <fullName evidence="2">Uncharacterized protein</fullName>
    </submittedName>
</protein>
<dbReference type="EMBL" id="CAJGYO010000005">
    <property type="protein sequence ID" value="CAD6231431.1"/>
    <property type="molecule type" value="Genomic_DNA"/>
</dbReference>
<reference evidence="2" key="1">
    <citation type="submission" date="2020-10" db="EMBL/GenBank/DDBJ databases">
        <authorList>
            <person name="Han B."/>
            <person name="Lu T."/>
            <person name="Zhao Q."/>
            <person name="Huang X."/>
            <person name="Zhao Y."/>
        </authorList>
    </citation>
    <scope>NUCLEOTIDE SEQUENCE</scope>
</reference>
<feature type="transmembrane region" description="Helical" evidence="1">
    <location>
        <begin position="272"/>
        <end position="295"/>
    </location>
</feature>
<keyword evidence="1" id="KW-1133">Transmembrane helix</keyword>
<feature type="transmembrane region" description="Helical" evidence="1">
    <location>
        <begin position="95"/>
        <end position="115"/>
    </location>
</feature>
<dbReference type="AlphaFoldDB" id="A0A811NV99"/>
<dbReference type="Proteomes" id="UP000604825">
    <property type="component" value="Unassembled WGS sequence"/>
</dbReference>
<keyword evidence="3" id="KW-1185">Reference proteome</keyword>
<feature type="transmembrane region" description="Helical" evidence="1">
    <location>
        <begin position="171"/>
        <end position="195"/>
    </location>
</feature>
<organism evidence="2 3">
    <name type="scientific">Miscanthus lutarioriparius</name>
    <dbReference type="NCBI Taxonomy" id="422564"/>
    <lineage>
        <taxon>Eukaryota</taxon>
        <taxon>Viridiplantae</taxon>
        <taxon>Streptophyta</taxon>
        <taxon>Embryophyta</taxon>
        <taxon>Tracheophyta</taxon>
        <taxon>Spermatophyta</taxon>
        <taxon>Magnoliopsida</taxon>
        <taxon>Liliopsida</taxon>
        <taxon>Poales</taxon>
        <taxon>Poaceae</taxon>
        <taxon>PACMAD clade</taxon>
        <taxon>Panicoideae</taxon>
        <taxon>Andropogonodae</taxon>
        <taxon>Andropogoneae</taxon>
        <taxon>Saccharinae</taxon>
        <taxon>Miscanthus</taxon>
    </lineage>
</organism>
<keyword evidence="1" id="KW-0812">Transmembrane</keyword>
<feature type="transmembrane region" description="Helical" evidence="1">
    <location>
        <begin position="301"/>
        <end position="324"/>
    </location>
</feature>
<evidence type="ECO:0000256" key="1">
    <source>
        <dbReference type="SAM" id="Phobius"/>
    </source>
</evidence>